<evidence type="ECO:0000256" key="1">
    <source>
        <dbReference type="SAM" id="Phobius"/>
    </source>
</evidence>
<feature type="transmembrane region" description="Helical" evidence="1">
    <location>
        <begin position="186"/>
        <end position="217"/>
    </location>
</feature>
<evidence type="ECO:0000313" key="3">
    <source>
        <dbReference type="Proteomes" id="UP000439780"/>
    </source>
</evidence>
<feature type="transmembrane region" description="Helical" evidence="1">
    <location>
        <begin position="147"/>
        <end position="166"/>
    </location>
</feature>
<dbReference type="AlphaFoldDB" id="A0A845AGZ9"/>
<feature type="transmembrane region" description="Helical" evidence="1">
    <location>
        <begin position="304"/>
        <end position="323"/>
    </location>
</feature>
<accession>A0A845AGZ9</accession>
<evidence type="ECO:0008006" key="4">
    <source>
        <dbReference type="Google" id="ProtNLM"/>
    </source>
</evidence>
<feature type="transmembrane region" description="Helical" evidence="1">
    <location>
        <begin position="329"/>
        <end position="350"/>
    </location>
</feature>
<reference evidence="2 3" key="1">
    <citation type="submission" date="2019-12" db="EMBL/GenBank/DDBJ databases">
        <title>Genomic-based taxomic classification of the family Erythrobacteraceae.</title>
        <authorList>
            <person name="Xu L."/>
        </authorList>
    </citation>
    <scope>NUCLEOTIDE SEQUENCE [LARGE SCALE GENOMIC DNA]</scope>
    <source>
        <strain evidence="2 3">KEMB 9005-328</strain>
    </source>
</reference>
<organism evidence="2 3">
    <name type="scientific">Qipengyuania algicida</name>
    <dbReference type="NCBI Taxonomy" id="1836209"/>
    <lineage>
        <taxon>Bacteria</taxon>
        <taxon>Pseudomonadati</taxon>
        <taxon>Pseudomonadota</taxon>
        <taxon>Alphaproteobacteria</taxon>
        <taxon>Sphingomonadales</taxon>
        <taxon>Erythrobacteraceae</taxon>
        <taxon>Qipengyuania</taxon>
    </lineage>
</organism>
<dbReference type="EMBL" id="WTYA01000009">
    <property type="protein sequence ID" value="MXP29510.1"/>
    <property type="molecule type" value="Genomic_DNA"/>
</dbReference>
<sequence length="365" mass="39820">MADPLANWPEHPLRAVPRFVALALLALFLGLSVWNIGSLGHREVAQQKDIAHRKSQHESLDKDLYHAINMRVAKGENYYHAALAEQRARHYPTTPFVTVRTPIVAWVSAFLGEQGWRVIAAILWGANLLVWFAILKPPLRWWERYGGAALVGYGGVIAFAHTVVFSHETLAGLFLGLALALSRSRAWPVGLALAVVAVAIRELALPFLLLWAVLAVVEGRKREALAVTGGIVLIAIGLAFHAAAVAAARMPGDLVSPPWTGLMGLSLPFYGISETTLLVMLKSWAAGPLCVLPLLGWWGLGGRFGLFASLWYTGFIAFVAIFARQENFYWMAMLVPAYLAGLAFLPRALVDCVSAIRRTPAMATN</sequence>
<proteinExistence type="predicted"/>
<keyword evidence="3" id="KW-1185">Reference proteome</keyword>
<keyword evidence="1" id="KW-0472">Membrane</keyword>
<name>A0A845AGZ9_9SPHN</name>
<feature type="transmembrane region" description="Helical" evidence="1">
    <location>
        <begin position="116"/>
        <end position="135"/>
    </location>
</feature>
<comment type="caution">
    <text evidence="2">The sequence shown here is derived from an EMBL/GenBank/DDBJ whole genome shotgun (WGS) entry which is preliminary data.</text>
</comment>
<protein>
    <recommendedName>
        <fullName evidence="4">DUF2029 domain-containing protein</fullName>
    </recommendedName>
</protein>
<keyword evidence="1" id="KW-1133">Transmembrane helix</keyword>
<dbReference type="OrthoDB" id="8266279at2"/>
<dbReference type="RefSeq" id="WP_160753814.1">
    <property type="nucleotide sequence ID" value="NZ_WTYA01000009.1"/>
</dbReference>
<dbReference type="Proteomes" id="UP000439780">
    <property type="component" value="Unassembled WGS sequence"/>
</dbReference>
<feature type="transmembrane region" description="Helical" evidence="1">
    <location>
        <begin position="19"/>
        <end position="37"/>
    </location>
</feature>
<keyword evidence="1" id="KW-0812">Transmembrane</keyword>
<feature type="transmembrane region" description="Helical" evidence="1">
    <location>
        <begin position="224"/>
        <end position="247"/>
    </location>
</feature>
<feature type="transmembrane region" description="Helical" evidence="1">
    <location>
        <begin position="267"/>
        <end position="292"/>
    </location>
</feature>
<gene>
    <name evidence="2" type="ORF">GRI58_11840</name>
</gene>
<evidence type="ECO:0000313" key="2">
    <source>
        <dbReference type="EMBL" id="MXP29510.1"/>
    </source>
</evidence>